<dbReference type="SUPFAM" id="SSF50475">
    <property type="entry name" value="FMN-binding split barrel"/>
    <property type="match status" value="1"/>
</dbReference>
<dbReference type="PANTHER" id="PTHR30466:SF11">
    <property type="entry name" value="FLAVIN-DEPENDENT MONOOXYGENASE, REDUCTASE SUBUNIT HSAB"/>
    <property type="match status" value="1"/>
</dbReference>
<protein>
    <submittedName>
        <fullName evidence="4">FMN reductase (NADH) NtaB</fullName>
        <ecNumber evidence="4">1.5.1.42</ecNumber>
    </submittedName>
</protein>
<dbReference type="SMART" id="SM00903">
    <property type="entry name" value="Flavin_Reduct"/>
    <property type="match status" value="1"/>
</dbReference>
<dbReference type="AlphaFoldDB" id="A0A3P4B128"/>
<dbReference type="Pfam" id="PF01613">
    <property type="entry name" value="Flavin_Reduct"/>
    <property type="match status" value="1"/>
</dbReference>
<dbReference type="EMBL" id="UWPJ01000013">
    <property type="protein sequence ID" value="VCU69348.1"/>
    <property type="molecule type" value="Genomic_DNA"/>
</dbReference>
<gene>
    <name evidence="4" type="primary">ntaB_1</name>
    <name evidence="4" type="ORF">PIGHUM_01410</name>
</gene>
<accession>A0A3P4B128</accession>
<proteinExistence type="inferred from homology"/>
<evidence type="ECO:0000256" key="1">
    <source>
        <dbReference type="ARBA" id="ARBA00008898"/>
    </source>
</evidence>
<evidence type="ECO:0000259" key="3">
    <source>
        <dbReference type="SMART" id="SM00903"/>
    </source>
</evidence>
<organism evidence="4 5">
    <name type="scientific">Pigmentiphaga humi</name>
    <dbReference type="NCBI Taxonomy" id="2478468"/>
    <lineage>
        <taxon>Bacteria</taxon>
        <taxon>Pseudomonadati</taxon>
        <taxon>Pseudomonadota</taxon>
        <taxon>Betaproteobacteria</taxon>
        <taxon>Burkholderiales</taxon>
        <taxon>Alcaligenaceae</taxon>
        <taxon>Pigmentiphaga</taxon>
    </lineage>
</organism>
<evidence type="ECO:0000256" key="2">
    <source>
        <dbReference type="ARBA" id="ARBA00023002"/>
    </source>
</evidence>
<dbReference type="InterPro" id="IPR002563">
    <property type="entry name" value="Flavin_Rdtase-like_dom"/>
</dbReference>
<dbReference type="GO" id="GO:0052874">
    <property type="term" value="F:FMN reductase (NADH) activity"/>
    <property type="evidence" value="ECO:0007669"/>
    <property type="project" value="UniProtKB-EC"/>
</dbReference>
<reference evidence="4 5" key="1">
    <citation type="submission" date="2018-10" db="EMBL/GenBank/DDBJ databases">
        <authorList>
            <person name="Criscuolo A."/>
        </authorList>
    </citation>
    <scope>NUCLEOTIDE SEQUENCE [LARGE SCALE GENOMIC DNA]</scope>
    <source>
        <strain evidence="4">DnA1</strain>
    </source>
</reference>
<comment type="similarity">
    <text evidence="1">Belongs to the non-flavoprotein flavin reductase family.</text>
</comment>
<dbReference type="GO" id="GO:0042602">
    <property type="term" value="F:riboflavin reductase (NADPH) activity"/>
    <property type="evidence" value="ECO:0007669"/>
    <property type="project" value="TreeGrafter"/>
</dbReference>
<dbReference type="RefSeq" id="WP_124078696.1">
    <property type="nucleotide sequence ID" value="NZ_UWPJ01000013.1"/>
</dbReference>
<evidence type="ECO:0000313" key="5">
    <source>
        <dbReference type="Proteomes" id="UP000277294"/>
    </source>
</evidence>
<dbReference type="InterPro" id="IPR050268">
    <property type="entry name" value="NADH-dep_flavin_reductase"/>
</dbReference>
<dbReference type="Proteomes" id="UP000277294">
    <property type="component" value="Unassembled WGS sequence"/>
</dbReference>
<feature type="domain" description="Flavin reductase like" evidence="3">
    <location>
        <begin position="20"/>
        <end position="167"/>
    </location>
</feature>
<dbReference type="InterPro" id="IPR012349">
    <property type="entry name" value="Split_barrel_FMN-bd"/>
</dbReference>
<dbReference type="GO" id="GO:0010181">
    <property type="term" value="F:FMN binding"/>
    <property type="evidence" value="ECO:0007669"/>
    <property type="project" value="InterPro"/>
</dbReference>
<dbReference type="OrthoDB" id="9792858at2"/>
<keyword evidence="5" id="KW-1185">Reference proteome</keyword>
<keyword evidence="2 4" id="KW-0560">Oxidoreductase</keyword>
<dbReference type="EC" id="1.5.1.42" evidence="4"/>
<name>A0A3P4B128_9BURK</name>
<dbReference type="PANTHER" id="PTHR30466">
    <property type="entry name" value="FLAVIN REDUCTASE"/>
    <property type="match status" value="1"/>
</dbReference>
<sequence>MNTPDGFNSTFDSRQFRNALGMFATGVAVVACVADDGTPLASTVSSFNSVSLDPPLVLFSLANSALSLKSWLNTPHYTVSLLHTDQADLSNRFAKAGSDKWQGVRPVRGPSTGLPLLPNALAWFECAAYGQHDGGDHTIMVGRVLSFRTRQLSDDQPLVFYKGRYRRLAQEAEPVAADDGLYLHAW</sequence>
<evidence type="ECO:0000313" key="4">
    <source>
        <dbReference type="EMBL" id="VCU69348.1"/>
    </source>
</evidence>
<dbReference type="Gene3D" id="2.30.110.10">
    <property type="entry name" value="Electron Transport, Fmn-binding Protein, Chain A"/>
    <property type="match status" value="1"/>
</dbReference>